<accession>A0A6J4IWE2</accession>
<evidence type="ECO:0000256" key="1">
    <source>
        <dbReference type="SAM" id="MobiDB-lite"/>
    </source>
</evidence>
<sequence length="58" mass="5742">AFGVRRFAAAVGRGPHRPVLPAPCRPRCAGRGDGGGNGGARAGRQGRSSGLSEASPAM</sequence>
<feature type="compositionally biased region" description="Gly residues" evidence="1">
    <location>
        <begin position="31"/>
        <end position="41"/>
    </location>
</feature>
<dbReference type="AlphaFoldDB" id="A0A6J4IWE2"/>
<name>A0A6J4IWE2_9MICC</name>
<protein>
    <submittedName>
        <fullName evidence="2">Oxidoreductase, aldo/keto reductase family</fullName>
    </submittedName>
</protein>
<dbReference type="EMBL" id="CADCTE010000149">
    <property type="protein sequence ID" value="CAA9261068.1"/>
    <property type="molecule type" value="Genomic_DNA"/>
</dbReference>
<organism evidence="2">
    <name type="scientific">uncultured Arthrobacter sp</name>
    <dbReference type="NCBI Taxonomy" id="114050"/>
    <lineage>
        <taxon>Bacteria</taxon>
        <taxon>Bacillati</taxon>
        <taxon>Actinomycetota</taxon>
        <taxon>Actinomycetes</taxon>
        <taxon>Micrococcales</taxon>
        <taxon>Micrococcaceae</taxon>
        <taxon>Arthrobacter</taxon>
        <taxon>environmental samples</taxon>
    </lineage>
</organism>
<evidence type="ECO:0000313" key="2">
    <source>
        <dbReference type="EMBL" id="CAA9261068.1"/>
    </source>
</evidence>
<gene>
    <name evidence="2" type="ORF">AVDCRST_MAG83-2696</name>
</gene>
<reference evidence="2" key="1">
    <citation type="submission" date="2020-02" db="EMBL/GenBank/DDBJ databases">
        <authorList>
            <person name="Meier V. D."/>
        </authorList>
    </citation>
    <scope>NUCLEOTIDE SEQUENCE</scope>
    <source>
        <strain evidence="2">AVDCRST_MAG83</strain>
    </source>
</reference>
<feature type="non-terminal residue" evidence="2">
    <location>
        <position position="58"/>
    </location>
</feature>
<proteinExistence type="predicted"/>
<feature type="region of interest" description="Disordered" evidence="1">
    <location>
        <begin position="1"/>
        <end position="58"/>
    </location>
</feature>
<feature type="non-terminal residue" evidence="2">
    <location>
        <position position="1"/>
    </location>
</feature>
<feature type="compositionally biased region" description="Low complexity" evidence="1">
    <location>
        <begin position="42"/>
        <end position="52"/>
    </location>
</feature>